<feature type="region of interest" description="Disordered" evidence="1">
    <location>
        <begin position="242"/>
        <end position="270"/>
    </location>
</feature>
<proteinExistence type="predicted"/>
<reference evidence="3" key="1">
    <citation type="journal article" date="2019" name="Int. J. Syst. Evol. Microbiol.">
        <title>The Global Catalogue of Microorganisms (GCM) 10K type strain sequencing project: providing services to taxonomists for standard genome sequencing and annotation.</title>
        <authorList>
            <consortium name="The Broad Institute Genomics Platform"/>
            <consortium name="The Broad Institute Genome Sequencing Center for Infectious Disease"/>
            <person name="Wu L."/>
            <person name="Ma J."/>
        </authorList>
    </citation>
    <scope>NUCLEOTIDE SEQUENCE [LARGE SCALE GENOMIC DNA]</scope>
    <source>
        <strain evidence="3">CGMCC 1.12471</strain>
    </source>
</reference>
<dbReference type="RefSeq" id="WP_377935449.1">
    <property type="nucleotide sequence ID" value="NZ_JBHUEA010000020.1"/>
</dbReference>
<organism evidence="2 3">
    <name type="scientific">Amnibacterium endophyticum</name>
    <dbReference type="NCBI Taxonomy" id="2109337"/>
    <lineage>
        <taxon>Bacteria</taxon>
        <taxon>Bacillati</taxon>
        <taxon>Actinomycetota</taxon>
        <taxon>Actinomycetes</taxon>
        <taxon>Micrococcales</taxon>
        <taxon>Microbacteriaceae</taxon>
        <taxon>Amnibacterium</taxon>
    </lineage>
</organism>
<name>A0ABW4LGU4_9MICO</name>
<comment type="caution">
    <text evidence="2">The sequence shown here is derived from an EMBL/GenBank/DDBJ whole genome shotgun (WGS) entry which is preliminary data.</text>
</comment>
<sequence length="520" mass="56105">MTAFEVHASGATVEASGHVGAMRVLIVGSGITTGWGVQTHSLALMGSLRRALQARMERPVDIEQLSEVGATMSRANELLGTRATDRWDAIVVAFGLSDAMRLTRTSSWVRATSRLMAKLDSDMPDGLLVPIAVVGIPPTDLLGALRTLLPLRRLIARHAVRLNELTAQTVARNRRAVFVPMPGMVNSSSRPTGSPEAYAAWAEVIAAGLQERLAEQRSDRSAEILDDDLLREAAEVLERLAMRSAEDDLDPSRSAEPPPRGSRRRASGWLAELSTRRGRRSLLRTEGRALTQVPTARAVPEESEVRVPGSDPIRVLLVGGEYSIGFGAASRADALDGALARLLHVRTGRGVIVENRAQHSVRLHQLAGSLGPAGAHTFDLVVWTPTFIEAATMLLRSRWTAGIELMLRRIESTSDAGVVLVGVPRLLGMQPLAVLGRSRAAQIARLLRRIADRHDQVLVAEPPPVALQDVDAADGPAVYREAAAELLPVVLELLERRADRGRDAAPQDALLTQALEPALH</sequence>
<dbReference type="SUPFAM" id="SSF52266">
    <property type="entry name" value="SGNH hydrolase"/>
    <property type="match status" value="2"/>
</dbReference>
<protein>
    <recommendedName>
        <fullName evidence="4">SGNH hydrolase-type esterase domain-containing protein</fullName>
    </recommendedName>
</protein>
<accession>A0ABW4LGU4</accession>
<evidence type="ECO:0000313" key="3">
    <source>
        <dbReference type="Proteomes" id="UP001597347"/>
    </source>
</evidence>
<dbReference type="EMBL" id="JBHUEA010000020">
    <property type="protein sequence ID" value="MFD1722389.1"/>
    <property type="molecule type" value="Genomic_DNA"/>
</dbReference>
<dbReference type="Gene3D" id="3.40.50.1110">
    <property type="entry name" value="SGNH hydrolase"/>
    <property type="match status" value="1"/>
</dbReference>
<evidence type="ECO:0000313" key="2">
    <source>
        <dbReference type="EMBL" id="MFD1722389.1"/>
    </source>
</evidence>
<dbReference type="Proteomes" id="UP001597347">
    <property type="component" value="Unassembled WGS sequence"/>
</dbReference>
<evidence type="ECO:0000256" key="1">
    <source>
        <dbReference type="SAM" id="MobiDB-lite"/>
    </source>
</evidence>
<dbReference type="InterPro" id="IPR036514">
    <property type="entry name" value="SGNH_hydro_sf"/>
</dbReference>
<feature type="compositionally biased region" description="Basic and acidic residues" evidence="1">
    <location>
        <begin position="242"/>
        <end position="253"/>
    </location>
</feature>
<gene>
    <name evidence="2" type="ORF">ACFSBI_12590</name>
</gene>
<evidence type="ECO:0008006" key="4">
    <source>
        <dbReference type="Google" id="ProtNLM"/>
    </source>
</evidence>
<keyword evidence="3" id="KW-1185">Reference proteome</keyword>